<dbReference type="AlphaFoldDB" id="A0A6J8A2Q3"/>
<dbReference type="OrthoDB" id="6095009at2759"/>
<evidence type="ECO:0000313" key="11">
    <source>
        <dbReference type="EMBL" id="CAC5359706.1"/>
    </source>
</evidence>
<feature type="region of interest" description="Disordered" evidence="8">
    <location>
        <begin position="279"/>
        <end position="328"/>
    </location>
</feature>
<name>A0A6J8A2Q3_MYTCO</name>
<evidence type="ECO:0000256" key="6">
    <source>
        <dbReference type="ARBA" id="ARBA00023170"/>
    </source>
</evidence>
<keyword evidence="5 9" id="KW-0472">Membrane</keyword>
<keyword evidence="3 9" id="KW-1133">Transmembrane helix</keyword>
<reference evidence="11 12" key="1">
    <citation type="submission" date="2020-06" db="EMBL/GenBank/DDBJ databases">
        <authorList>
            <person name="Li R."/>
            <person name="Bekaert M."/>
        </authorList>
    </citation>
    <scope>NUCLEOTIDE SEQUENCE [LARGE SCALE GENOMIC DNA]</scope>
    <source>
        <strain evidence="12">wild</strain>
    </source>
</reference>
<dbReference type="PANTHER" id="PTHR24238:SF47">
    <property type="entry name" value="ECDYSTEROIDS_DOPAMINE RECEPTOR-RELATED"/>
    <property type="match status" value="1"/>
</dbReference>
<organism evidence="11 12">
    <name type="scientific">Mytilus coruscus</name>
    <name type="common">Sea mussel</name>
    <dbReference type="NCBI Taxonomy" id="42192"/>
    <lineage>
        <taxon>Eukaryota</taxon>
        <taxon>Metazoa</taxon>
        <taxon>Spiralia</taxon>
        <taxon>Lophotrochozoa</taxon>
        <taxon>Mollusca</taxon>
        <taxon>Bivalvia</taxon>
        <taxon>Autobranchia</taxon>
        <taxon>Pteriomorphia</taxon>
        <taxon>Mytilida</taxon>
        <taxon>Mytiloidea</taxon>
        <taxon>Mytilidae</taxon>
        <taxon>Mytilinae</taxon>
        <taxon>Mytilus</taxon>
    </lineage>
</organism>
<feature type="transmembrane region" description="Helical" evidence="9">
    <location>
        <begin position="109"/>
        <end position="132"/>
    </location>
</feature>
<feature type="compositionally biased region" description="Low complexity" evidence="8">
    <location>
        <begin position="242"/>
        <end position="261"/>
    </location>
</feature>
<dbReference type="CDD" id="cd00637">
    <property type="entry name" value="7tm_classA_rhodopsin-like"/>
    <property type="match status" value="1"/>
</dbReference>
<feature type="domain" description="G-protein coupled receptors family 1 profile" evidence="10">
    <location>
        <begin position="55"/>
        <end position="415"/>
    </location>
</feature>
<keyword evidence="4" id="KW-0297">G-protein coupled receptor</keyword>
<evidence type="ECO:0000256" key="1">
    <source>
        <dbReference type="ARBA" id="ARBA00004141"/>
    </source>
</evidence>
<dbReference type="GO" id="GO:0004930">
    <property type="term" value="F:G protein-coupled receptor activity"/>
    <property type="evidence" value="ECO:0007669"/>
    <property type="project" value="UniProtKB-KW"/>
</dbReference>
<evidence type="ECO:0000256" key="5">
    <source>
        <dbReference type="ARBA" id="ARBA00023136"/>
    </source>
</evidence>
<evidence type="ECO:0000256" key="7">
    <source>
        <dbReference type="ARBA" id="ARBA00023224"/>
    </source>
</evidence>
<evidence type="ECO:0000313" key="12">
    <source>
        <dbReference type="Proteomes" id="UP000507470"/>
    </source>
</evidence>
<dbReference type="EMBL" id="CACVKT020000520">
    <property type="protein sequence ID" value="CAC5359706.1"/>
    <property type="molecule type" value="Genomic_DNA"/>
</dbReference>
<feature type="compositionally biased region" description="Polar residues" evidence="8">
    <location>
        <begin position="306"/>
        <end position="327"/>
    </location>
</feature>
<evidence type="ECO:0000256" key="3">
    <source>
        <dbReference type="ARBA" id="ARBA00022989"/>
    </source>
</evidence>
<feature type="region of interest" description="Disordered" evidence="8">
    <location>
        <begin position="238"/>
        <end position="265"/>
    </location>
</feature>
<accession>A0A6J8A2Q3</accession>
<keyword evidence="2 9" id="KW-0812">Transmembrane</keyword>
<dbReference type="PROSITE" id="PS50262">
    <property type="entry name" value="G_PROTEIN_RECEP_F1_2"/>
    <property type="match status" value="1"/>
</dbReference>
<protein>
    <submittedName>
        <fullName evidence="11">CCKAR</fullName>
    </submittedName>
</protein>
<evidence type="ECO:0000256" key="2">
    <source>
        <dbReference type="ARBA" id="ARBA00022692"/>
    </source>
</evidence>
<feature type="transmembrane region" description="Helical" evidence="9">
    <location>
        <begin position="153"/>
        <end position="172"/>
    </location>
</feature>
<feature type="transmembrane region" description="Helical" evidence="9">
    <location>
        <begin position="202"/>
        <end position="223"/>
    </location>
</feature>
<feature type="transmembrane region" description="Helical" evidence="9">
    <location>
        <begin position="398"/>
        <end position="418"/>
    </location>
</feature>
<feature type="transmembrane region" description="Helical" evidence="9">
    <location>
        <begin position="354"/>
        <end position="378"/>
    </location>
</feature>
<gene>
    <name evidence="11" type="ORF">MCOR_2454</name>
</gene>
<dbReference type="Gene3D" id="1.20.1070.10">
    <property type="entry name" value="Rhodopsin 7-helix transmembrane proteins"/>
    <property type="match status" value="1"/>
</dbReference>
<keyword evidence="6" id="KW-0675">Receptor</keyword>
<feature type="compositionally biased region" description="Polar residues" evidence="8">
    <location>
        <begin position="282"/>
        <end position="298"/>
    </location>
</feature>
<dbReference type="Pfam" id="PF00001">
    <property type="entry name" value="7tm_1"/>
    <property type="match status" value="1"/>
</dbReference>
<feature type="transmembrane region" description="Helical" evidence="9">
    <location>
        <begin position="75"/>
        <end position="97"/>
    </location>
</feature>
<dbReference type="PANTHER" id="PTHR24238">
    <property type="entry name" value="G-PROTEIN COUPLED RECEPTOR"/>
    <property type="match status" value="1"/>
</dbReference>
<dbReference type="PRINTS" id="PR00237">
    <property type="entry name" value="GPCRRHODOPSN"/>
</dbReference>
<proteinExistence type="predicted"/>
<evidence type="ECO:0000256" key="8">
    <source>
        <dbReference type="SAM" id="MobiDB-lite"/>
    </source>
</evidence>
<evidence type="ECO:0000256" key="9">
    <source>
        <dbReference type="SAM" id="Phobius"/>
    </source>
</evidence>
<comment type="subcellular location">
    <subcellularLocation>
        <location evidence="1">Membrane</location>
        <topology evidence="1">Multi-pass membrane protein</topology>
    </subcellularLocation>
</comment>
<evidence type="ECO:0000256" key="4">
    <source>
        <dbReference type="ARBA" id="ARBA00023040"/>
    </source>
</evidence>
<dbReference type="GO" id="GO:0016020">
    <property type="term" value="C:membrane"/>
    <property type="evidence" value="ECO:0007669"/>
    <property type="project" value="UniProtKB-SubCell"/>
</dbReference>
<feature type="transmembrane region" description="Helical" evidence="9">
    <location>
        <begin position="42"/>
        <end position="63"/>
    </location>
</feature>
<dbReference type="SUPFAM" id="SSF81321">
    <property type="entry name" value="Family A G protein-coupled receptor-like"/>
    <property type="match status" value="1"/>
</dbReference>
<keyword evidence="12" id="KW-1185">Reference proteome</keyword>
<evidence type="ECO:0000259" key="10">
    <source>
        <dbReference type="PROSITE" id="PS50262"/>
    </source>
</evidence>
<sequence>MCSLTNGSGSIPENSEAEKLNMTERIVEDWIKLVERNIIPDMALLFLYIIVGIVGNSIVLLVYKYEMKVTSDERYFIPKLAIADMFASVVCSVAAIIWDIMQIKFSHNILCKLTFCCLTIPASLSLWLLQCIAVQRYFKICRDHTLSLKVRRIMVVSICIISVILCFPYLVLYGSNEFLKDGVKYGSRCGRLKDYDYYEAGFVYAILFGVLMILTVVALTFLYGKVGLKIFHHFRSDKCKSTKPPKSTTTNSGSEENTNTTIADKNVVSDSQVNIDIESTENENNPGTMGKAENTSDVNYRKGNPTEMNSTNQHEKTSNVCTDSSSGQKGGVIVSKEVKEDPFEKRNRRVKRNFSIMFIVITSVSLLCYFPVGSIVVLEGIFPTLWEGLNPTELAIVIPFYHLFIVNSIVNPFVYAFLDAEFNAALVRLFKR</sequence>
<dbReference type="Proteomes" id="UP000507470">
    <property type="component" value="Unassembled WGS sequence"/>
</dbReference>
<dbReference type="InterPro" id="IPR000276">
    <property type="entry name" value="GPCR_Rhodpsn"/>
</dbReference>
<keyword evidence="7" id="KW-0807">Transducer</keyword>
<dbReference type="InterPro" id="IPR017452">
    <property type="entry name" value="GPCR_Rhodpsn_7TM"/>
</dbReference>